<dbReference type="STRING" id="417102.CA982_08265"/>
<dbReference type="EMBL" id="NGFO01000007">
    <property type="protein sequence ID" value="OUC79439.1"/>
    <property type="molecule type" value="Genomic_DNA"/>
</dbReference>
<dbReference type="InterPro" id="IPR010982">
    <property type="entry name" value="Lambda_DNA-bd_dom_sf"/>
</dbReference>
<sequence>MDRDALAGFLVSRRNGLQPSDVGIPTGARRRTTGLRREEVAQLATMSTDYYTRLEQRRGPQPSTQMLAALARALRLTADERDYLFRVAGHSAPDRMVASDHIAPGLLRVLDRLTGTPALILSALGETLTQNDCARALFGDTGHLTGMERSAIYRWFVHPDDERSRYPADDHERQSRAQVASLRAAYGVMGAHSRAGAMVTELLRRSSEFAALWDTHMVSRRFEDHKILLHPELGAIEVDCQALFTEDETQVLLVLTAAPRTDAAGKIELLNVLGTQQLRLDPR</sequence>
<gene>
    <name evidence="2" type="ORF">CA982_08265</name>
</gene>
<name>A0A243QCM7_9ACTN</name>
<dbReference type="PANTHER" id="PTHR35010:SF2">
    <property type="entry name" value="BLL4672 PROTEIN"/>
    <property type="match status" value="1"/>
</dbReference>
<dbReference type="GO" id="GO:0003677">
    <property type="term" value="F:DNA binding"/>
    <property type="evidence" value="ECO:0007669"/>
    <property type="project" value="InterPro"/>
</dbReference>
<evidence type="ECO:0000313" key="2">
    <source>
        <dbReference type="EMBL" id="OUC79439.1"/>
    </source>
</evidence>
<dbReference type="PROSITE" id="PS50943">
    <property type="entry name" value="HTH_CROC1"/>
    <property type="match status" value="1"/>
</dbReference>
<accession>A0A243QCM7</accession>
<dbReference type="Proteomes" id="UP000194632">
    <property type="component" value="Unassembled WGS sequence"/>
</dbReference>
<dbReference type="Gene3D" id="3.30.450.180">
    <property type="match status" value="1"/>
</dbReference>
<dbReference type="Pfam" id="PF13560">
    <property type="entry name" value="HTH_31"/>
    <property type="match status" value="1"/>
</dbReference>
<dbReference type="Pfam" id="PF17765">
    <property type="entry name" value="MLTR_LBD"/>
    <property type="match status" value="1"/>
</dbReference>
<dbReference type="SMART" id="SM00530">
    <property type="entry name" value="HTH_XRE"/>
    <property type="match status" value="1"/>
</dbReference>
<dbReference type="InterPro" id="IPR041413">
    <property type="entry name" value="MLTR_LBD"/>
</dbReference>
<feature type="domain" description="HTH cro/C1-type" evidence="1">
    <location>
        <begin position="34"/>
        <end position="81"/>
    </location>
</feature>
<organism evidence="2 3">
    <name type="scientific">Gordonia lacunae</name>
    <dbReference type="NCBI Taxonomy" id="417102"/>
    <lineage>
        <taxon>Bacteria</taxon>
        <taxon>Bacillati</taxon>
        <taxon>Actinomycetota</taxon>
        <taxon>Actinomycetes</taxon>
        <taxon>Mycobacteriales</taxon>
        <taxon>Gordoniaceae</taxon>
        <taxon>Gordonia</taxon>
    </lineage>
</organism>
<dbReference type="PANTHER" id="PTHR35010">
    <property type="entry name" value="BLL4672 PROTEIN-RELATED"/>
    <property type="match status" value="1"/>
</dbReference>
<evidence type="ECO:0000313" key="3">
    <source>
        <dbReference type="Proteomes" id="UP000194632"/>
    </source>
</evidence>
<comment type="caution">
    <text evidence="2">The sequence shown here is derived from an EMBL/GenBank/DDBJ whole genome shotgun (WGS) entry which is preliminary data.</text>
</comment>
<dbReference type="AlphaFoldDB" id="A0A243QCM7"/>
<dbReference type="SUPFAM" id="SSF47413">
    <property type="entry name" value="lambda repressor-like DNA-binding domains"/>
    <property type="match status" value="1"/>
</dbReference>
<dbReference type="RefSeq" id="WP_086534852.1">
    <property type="nucleotide sequence ID" value="NZ_NGFO01000007.1"/>
</dbReference>
<dbReference type="OrthoDB" id="3608749at2"/>
<reference evidence="2 3" key="1">
    <citation type="submission" date="2017-05" db="EMBL/GenBank/DDBJ databases">
        <title>Biotechnological potential of actinobacteria isolated from South African environments.</title>
        <authorList>
            <person name="Le Roes-Hill M."/>
            <person name="Prins A."/>
            <person name="Durrell K.A."/>
        </authorList>
    </citation>
    <scope>NUCLEOTIDE SEQUENCE [LARGE SCALE GENOMIC DNA]</scope>
    <source>
        <strain evidence="2">BS2</strain>
    </source>
</reference>
<evidence type="ECO:0000259" key="1">
    <source>
        <dbReference type="PROSITE" id="PS50943"/>
    </source>
</evidence>
<keyword evidence="3" id="KW-1185">Reference proteome</keyword>
<dbReference type="Gene3D" id="1.10.260.40">
    <property type="entry name" value="lambda repressor-like DNA-binding domains"/>
    <property type="match status" value="1"/>
</dbReference>
<protein>
    <submittedName>
        <fullName evidence="2">Transcriptional regulator</fullName>
    </submittedName>
</protein>
<proteinExistence type="predicted"/>
<dbReference type="InterPro" id="IPR001387">
    <property type="entry name" value="Cro/C1-type_HTH"/>
</dbReference>